<comment type="caution">
    <text evidence="2">The sequence shown here is derived from an EMBL/GenBank/DDBJ whole genome shotgun (WGS) entry which is preliminary data.</text>
</comment>
<accession>A0A7V8J0S6</accession>
<evidence type="ECO:0000256" key="1">
    <source>
        <dbReference type="SAM" id="SignalP"/>
    </source>
</evidence>
<evidence type="ECO:0000313" key="3">
    <source>
        <dbReference type="Proteomes" id="UP000442695"/>
    </source>
</evidence>
<feature type="chain" id="PRO_5031062351" description="Lipoprotein" evidence="1">
    <location>
        <begin position="36"/>
        <end position="202"/>
    </location>
</feature>
<dbReference type="AlphaFoldDB" id="A0A7V8J0S6"/>
<dbReference type="EMBL" id="WOWR01000085">
    <property type="protein sequence ID" value="KAF0250834.1"/>
    <property type="molecule type" value="Genomic_DNA"/>
</dbReference>
<dbReference type="RefSeq" id="WP_156860013.1">
    <property type="nucleotide sequence ID" value="NZ_WOWR01000085.1"/>
</dbReference>
<organism evidence="2 3">
    <name type="scientific">Pseudomonas putida</name>
    <name type="common">Arthrobacter siderocapsulatus</name>
    <dbReference type="NCBI Taxonomy" id="303"/>
    <lineage>
        <taxon>Bacteria</taxon>
        <taxon>Pseudomonadati</taxon>
        <taxon>Pseudomonadota</taxon>
        <taxon>Gammaproteobacteria</taxon>
        <taxon>Pseudomonadales</taxon>
        <taxon>Pseudomonadaceae</taxon>
        <taxon>Pseudomonas</taxon>
    </lineage>
</organism>
<evidence type="ECO:0000313" key="2">
    <source>
        <dbReference type="EMBL" id="KAF0250834.1"/>
    </source>
</evidence>
<feature type="signal peptide" evidence="1">
    <location>
        <begin position="1"/>
        <end position="35"/>
    </location>
</feature>
<protein>
    <recommendedName>
        <fullName evidence="4">Lipoprotein</fullName>
    </recommendedName>
</protein>
<dbReference type="Proteomes" id="UP000442695">
    <property type="component" value="Unassembled WGS sequence"/>
</dbReference>
<reference evidence="2 3" key="1">
    <citation type="submission" date="2019-12" db="EMBL/GenBank/DDBJ databases">
        <authorList>
            <person name="Woiski C."/>
        </authorList>
    </citation>
    <scope>NUCLEOTIDE SEQUENCE [LARGE SCALE GENOMIC DNA]</scope>
    <source>
        <strain evidence="2 3">BOE100</strain>
    </source>
</reference>
<evidence type="ECO:0008006" key="4">
    <source>
        <dbReference type="Google" id="ProtNLM"/>
    </source>
</evidence>
<sequence>MKFANSMPHIRPPLCGRHIAFGVLIGCLLPLGAQADQDPQSVLTLYYTVDNNTELSCSTDVPRAGSDTTVKFYPKDPGACERNEGAEEEEDKIFKPHSIRIRNAPAATTFVLSDKTATQDRNCSKESDSNWIELETTRPNSSLEKLGIDKLTDYRGYITNAGSDSNARSIGVKMVASKGSIVRGNLSCIEITTSAGAATRSK</sequence>
<keyword evidence="1" id="KW-0732">Signal</keyword>
<name>A0A7V8J0S6_PSEPU</name>
<proteinExistence type="predicted"/>
<gene>
    <name evidence="2" type="ORF">GN299_31810</name>
</gene>